<dbReference type="PANTHER" id="PTHR43798:SF33">
    <property type="entry name" value="HYDROLASE, PUTATIVE (AFU_ORTHOLOGUE AFUA_2G14860)-RELATED"/>
    <property type="match status" value="1"/>
</dbReference>
<dbReference type="InterPro" id="IPR050266">
    <property type="entry name" value="AB_hydrolase_sf"/>
</dbReference>
<gene>
    <name evidence="2" type="ORF">WHR41_00973</name>
</gene>
<sequence length="306" mass="33229">MTLPKAQPANLPATFHHANWTIKYTLLAPPSPIQPTQTLIFIHGTPWSSTVFLPLANSLQTTNPTLRILLYDLPGYGQSQHLDTTTTTSNPTSKGFAGTTSVHHQATALSALLAHLNLSSPAPSILAHDIGGAIALRAHLLHGIEFSRLLLSDANAVLPWGDGFYSLARAEPSVFQRLPGHIWEAVVRAAVRSGSLVGLRGGWEEELVAPWLGSRGQEAFVRQVAQAEDGDVEEMVEGGLYGRVRCGVRVVWGEGDGWVPREKVEGFSEMVGERLEGFEVVEGAGHLVMLDQPERFEGILRDWLGL</sequence>
<accession>A0AB34L426</accession>
<comment type="caution">
    <text evidence="2">The sequence shown here is derived from an EMBL/GenBank/DDBJ whole genome shotgun (WGS) entry which is preliminary data.</text>
</comment>
<dbReference type="SUPFAM" id="SSF53474">
    <property type="entry name" value="alpha/beta-Hydrolases"/>
    <property type="match status" value="1"/>
</dbReference>
<dbReference type="Pfam" id="PF12697">
    <property type="entry name" value="Abhydrolase_6"/>
    <property type="match status" value="1"/>
</dbReference>
<protein>
    <recommendedName>
        <fullName evidence="1">AB hydrolase-1 domain-containing protein</fullName>
    </recommendedName>
</protein>
<proteinExistence type="predicted"/>
<dbReference type="Gene3D" id="3.40.50.1820">
    <property type="entry name" value="alpha/beta hydrolase"/>
    <property type="match status" value="1"/>
</dbReference>
<feature type="domain" description="AB hydrolase-1" evidence="1">
    <location>
        <begin position="39"/>
        <end position="296"/>
    </location>
</feature>
<dbReference type="AlphaFoldDB" id="A0AB34L426"/>
<organism evidence="2 3">
    <name type="scientific">Cladosporium halotolerans</name>
    <dbReference type="NCBI Taxonomy" id="1052096"/>
    <lineage>
        <taxon>Eukaryota</taxon>
        <taxon>Fungi</taxon>
        <taxon>Dikarya</taxon>
        <taxon>Ascomycota</taxon>
        <taxon>Pezizomycotina</taxon>
        <taxon>Dothideomycetes</taxon>
        <taxon>Dothideomycetidae</taxon>
        <taxon>Cladosporiales</taxon>
        <taxon>Cladosporiaceae</taxon>
        <taxon>Cladosporium</taxon>
    </lineage>
</organism>
<dbReference type="EMBL" id="JAAQHG020000002">
    <property type="protein sequence ID" value="KAL1590767.1"/>
    <property type="molecule type" value="Genomic_DNA"/>
</dbReference>
<evidence type="ECO:0000313" key="3">
    <source>
        <dbReference type="Proteomes" id="UP000803884"/>
    </source>
</evidence>
<keyword evidence="3" id="KW-1185">Reference proteome</keyword>
<dbReference type="RefSeq" id="XP_069233872.1">
    <property type="nucleotide sequence ID" value="XM_069369579.1"/>
</dbReference>
<name>A0AB34L426_9PEZI</name>
<dbReference type="PANTHER" id="PTHR43798">
    <property type="entry name" value="MONOACYLGLYCEROL LIPASE"/>
    <property type="match status" value="1"/>
</dbReference>
<dbReference type="Proteomes" id="UP000803884">
    <property type="component" value="Unassembled WGS sequence"/>
</dbReference>
<dbReference type="GeneID" id="96002417"/>
<evidence type="ECO:0000259" key="1">
    <source>
        <dbReference type="Pfam" id="PF12697"/>
    </source>
</evidence>
<reference evidence="2 3" key="1">
    <citation type="journal article" date="2020" name="Microbiol. Resour. Announc.">
        <title>Draft Genome Sequence of a Cladosporium Species Isolated from the Mesophotic Ascidian Didemnum maculosum.</title>
        <authorList>
            <person name="Gioti A."/>
            <person name="Siaperas R."/>
            <person name="Nikolaivits E."/>
            <person name="Le Goff G."/>
            <person name="Ouazzani J."/>
            <person name="Kotoulas G."/>
            <person name="Topakas E."/>
        </authorList>
    </citation>
    <scope>NUCLEOTIDE SEQUENCE [LARGE SCALE GENOMIC DNA]</scope>
    <source>
        <strain evidence="2 3">TM138-S3</strain>
    </source>
</reference>
<dbReference type="InterPro" id="IPR000073">
    <property type="entry name" value="AB_hydrolase_1"/>
</dbReference>
<evidence type="ECO:0000313" key="2">
    <source>
        <dbReference type="EMBL" id="KAL1590767.1"/>
    </source>
</evidence>
<dbReference type="InterPro" id="IPR029058">
    <property type="entry name" value="AB_hydrolase_fold"/>
</dbReference>
<dbReference type="GO" id="GO:0016020">
    <property type="term" value="C:membrane"/>
    <property type="evidence" value="ECO:0007669"/>
    <property type="project" value="TreeGrafter"/>
</dbReference>